<dbReference type="PANTHER" id="PTHR34389:SF2">
    <property type="entry name" value="L-RHAMNOSE MUTAROTASE"/>
    <property type="match status" value="1"/>
</dbReference>
<evidence type="ECO:0000256" key="1">
    <source>
        <dbReference type="ARBA" id="ARBA00022490"/>
    </source>
</evidence>
<proteinExistence type="inferred from homology"/>
<evidence type="ECO:0000256" key="4">
    <source>
        <dbReference type="ARBA" id="ARBA00023308"/>
    </source>
</evidence>
<dbReference type="STRING" id="1166073.SAMN05192530_10989"/>
<dbReference type="InterPro" id="IPR008000">
    <property type="entry name" value="Rham/fucose_mutarotase"/>
</dbReference>
<dbReference type="GO" id="GO:0019301">
    <property type="term" value="P:rhamnose catabolic process"/>
    <property type="evidence" value="ECO:0007669"/>
    <property type="project" value="TreeGrafter"/>
</dbReference>
<dbReference type="GO" id="GO:0062192">
    <property type="term" value="F:L-rhamnose mutarotase activity"/>
    <property type="evidence" value="ECO:0007669"/>
    <property type="project" value="UniProtKB-EC"/>
</dbReference>
<dbReference type="HAMAP" id="MF_01663">
    <property type="entry name" value="L_rham_rotase"/>
    <property type="match status" value="1"/>
</dbReference>
<reference evidence="6 7" key="1">
    <citation type="submission" date="2016-10" db="EMBL/GenBank/DDBJ databases">
        <authorList>
            <person name="de Groot N.N."/>
        </authorList>
    </citation>
    <scope>NUCLEOTIDE SEQUENCE [LARGE SCALE GENOMIC DNA]</scope>
    <source>
        <strain evidence="7">L7-484,KACC 16230,DSM 25025</strain>
    </source>
</reference>
<protein>
    <recommendedName>
        <fullName evidence="5">L-rhamnose mutarotase</fullName>
        <ecNumber evidence="5">5.1.3.32</ecNumber>
    </recommendedName>
    <alternativeName>
        <fullName evidence="5">Rhamnose 1-epimerase</fullName>
    </alternativeName>
    <alternativeName>
        <fullName evidence="5">Type-3 mutarotase</fullName>
    </alternativeName>
</protein>
<feature type="active site" description="Proton donor" evidence="5">
    <location>
        <position position="25"/>
    </location>
</feature>
<evidence type="ECO:0000313" key="6">
    <source>
        <dbReference type="EMBL" id="SDO64588.1"/>
    </source>
</evidence>
<keyword evidence="3 5" id="KW-0119">Carbohydrate metabolism</keyword>
<dbReference type="Pfam" id="PF05336">
    <property type="entry name" value="rhaM"/>
    <property type="match status" value="1"/>
</dbReference>
<accession>A0A1H0L8Q4</accession>
<comment type="subunit">
    <text evidence="5">Homodimer.</text>
</comment>
<comment type="function">
    <text evidence="5">Involved in the anomeric conversion of L-rhamnose.</text>
</comment>
<evidence type="ECO:0000313" key="7">
    <source>
        <dbReference type="Proteomes" id="UP000198793"/>
    </source>
</evidence>
<gene>
    <name evidence="5" type="primary">rhaM</name>
    <name evidence="6" type="ORF">SAMN05192530_10989</name>
</gene>
<organism evidence="6 7">
    <name type="scientific">Aureimonas jatrophae</name>
    <dbReference type="NCBI Taxonomy" id="1166073"/>
    <lineage>
        <taxon>Bacteria</taxon>
        <taxon>Pseudomonadati</taxon>
        <taxon>Pseudomonadota</taxon>
        <taxon>Alphaproteobacteria</taxon>
        <taxon>Hyphomicrobiales</taxon>
        <taxon>Aurantimonadaceae</taxon>
        <taxon>Aureimonas</taxon>
    </lineage>
</organism>
<dbReference type="InterPro" id="IPR011008">
    <property type="entry name" value="Dimeric_a/b-barrel"/>
</dbReference>
<dbReference type="Gene3D" id="3.30.70.100">
    <property type="match status" value="1"/>
</dbReference>
<name>A0A1H0L8Q4_9HYPH</name>
<feature type="binding site" evidence="5">
    <location>
        <begin position="79"/>
        <end position="80"/>
    </location>
    <ligand>
        <name>substrate</name>
    </ligand>
</feature>
<evidence type="ECO:0000256" key="5">
    <source>
        <dbReference type="HAMAP-Rule" id="MF_01663"/>
    </source>
</evidence>
<comment type="subcellular location">
    <subcellularLocation>
        <location evidence="5">Cytoplasm</location>
    </subcellularLocation>
</comment>
<dbReference type="SUPFAM" id="SSF54909">
    <property type="entry name" value="Dimeric alpha+beta barrel"/>
    <property type="match status" value="1"/>
</dbReference>
<dbReference type="EC" id="5.1.3.32" evidence="5"/>
<dbReference type="InterPro" id="IPR013448">
    <property type="entry name" value="L-rhamnose_mutarotase"/>
</dbReference>
<dbReference type="PANTHER" id="PTHR34389">
    <property type="entry name" value="L-RHAMNOSE MUTAROTASE"/>
    <property type="match status" value="1"/>
</dbReference>
<comment type="similarity">
    <text evidence="5">Belongs to the rhamnose mutarotase family.</text>
</comment>
<dbReference type="UniPathway" id="UPA00125"/>
<comment type="pathway">
    <text evidence="5">Carbohydrate metabolism; L-rhamnose metabolism.</text>
</comment>
<keyword evidence="2 5" id="KW-0413">Isomerase</keyword>
<comment type="catalytic activity">
    <reaction evidence="5">
        <text>alpha-L-rhamnose = beta-L-rhamnose</text>
        <dbReference type="Rhea" id="RHEA:25584"/>
        <dbReference type="ChEBI" id="CHEBI:27586"/>
        <dbReference type="ChEBI" id="CHEBI:27907"/>
        <dbReference type="EC" id="5.1.3.32"/>
    </reaction>
</comment>
<evidence type="ECO:0000256" key="2">
    <source>
        <dbReference type="ARBA" id="ARBA00023235"/>
    </source>
</evidence>
<dbReference type="AlphaFoldDB" id="A0A1H0L8Q4"/>
<keyword evidence="7" id="KW-1185">Reference proteome</keyword>
<dbReference type="EMBL" id="FNIT01000009">
    <property type="protein sequence ID" value="SDO64588.1"/>
    <property type="molecule type" value="Genomic_DNA"/>
</dbReference>
<sequence length="107" mass="12523">MSALEKIAFRMILKPGMAEDYRRRHDAIWPELVALLREVGVRDYSIHLDSETHHLFAVLWRPVDHDMDALPAHPVMRRWWDMMADLMEVGPGNEPVVRPLETVFHLA</sequence>
<evidence type="ECO:0000256" key="3">
    <source>
        <dbReference type="ARBA" id="ARBA00023277"/>
    </source>
</evidence>
<feature type="binding site" evidence="5">
    <location>
        <position position="21"/>
    </location>
    <ligand>
        <name>substrate</name>
    </ligand>
</feature>
<dbReference type="Proteomes" id="UP000198793">
    <property type="component" value="Unassembled WGS sequence"/>
</dbReference>
<keyword evidence="1 5" id="KW-0963">Cytoplasm</keyword>
<feature type="binding site" evidence="5">
    <location>
        <position position="44"/>
    </location>
    <ligand>
        <name>substrate</name>
    </ligand>
</feature>
<keyword evidence="4 5" id="KW-0684">Rhamnose metabolism</keyword>
<dbReference type="GO" id="GO:0005737">
    <property type="term" value="C:cytoplasm"/>
    <property type="evidence" value="ECO:0007669"/>
    <property type="project" value="UniProtKB-SubCell"/>
</dbReference>